<evidence type="ECO:0000256" key="1">
    <source>
        <dbReference type="SAM" id="MobiDB-lite"/>
    </source>
</evidence>
<evidence type="ECO:0000313" key="2">
    <source>
        <dbReference type="EMBL" id="NYE38128.1"/>
    </source>
</evidence>
<name>A0A7Y9KUQ6_9ACTN</name>
<evidence type="ECO:0000313" key="3">
    <source>
        <dbReference type="Proteomes" id="UP000549911"/>
    </source>
</evidence>
<comment type="caution">
    <text evidence="2">The sequence shown here is derived from an EMBL/GenBank/DDBJ whole genome shotgun (WGS) entry which is preliminary data.</text>
</comment>
<sequence>MHTHQQLPTTPVPGSTPPEHRPGTEGAPGAWDHLDTRADA</sequence>
<gene>
    <name evidence="2" type="ORF">F4692_003273</name>
</gene>
<organism evidence="2 3">
    <name type="scientific">Nocardioides cavernae</name>
    <dbReference type="NCBI Taxonomy" id="1921566"/>
    <lineage>
        <taxon>Bacteria</taxon>
        <taxon>Bacillati</taxon>
        <taxon>Actinomycetota</taxon>
        <taxon>Actinomycetes</taxon>
        <taxon>Propionibacteriales</taxon>
        <taxon>Nocardioidaceae</taxon>
        <taxon>Nocardioides</taxon>
    </lineage>
</organism>
<reference evidence="2 3" key="2">
    <citation type="submission" date="2020-08" db="EMBL/GenBank/DDBJ databases">
        <title>The Agave Microbiome: Exploring the role of microbial communities in plant adaptations to desert environments.</title>
        <authorList>
            <person name="Partida-Martinez L.P."/>
        </authorList>
    </citation>
    <scope>NUCLEOTIDE SEQUENCE [LARGE SCALE GENOMIC DNA]</scope>
    <source>
        <strain evidence="2 3">AT2.17</strain>
    </source>
</reference>
<dbReference type="RefSeq" id="WP_257029959.1">
    <property type="nucleotide sequence ID" value="NZ_JACCBW010000003.1"/>
</dbReference>
<feature type="region of interest" description="Disordered" evidence="1">
    <location>
        <begin position="1"/>
        <end position="40"/>
    </location>
</feature>
<dbReference type="AlphaFoldDB" id="A0A7Y9KUQ6"/>
<accession>A0A7Y9KUQ6</accession>
<dbReference type="EMBL" id="JACCBW010000003">
    <property type="protein sequence ID" value="NYE38128.1"/>
    <property type="molecule type" value="Genomic_DNA"/>
</dbReference>
<reference evidence="2 3" key="1">
    <citation type="submission" date="2020-07" db="EMBL/GenBank/DDBJ databases">
        <authorList>
            <person name="Partida-Martinez L."/>
            <person name="Huntemann M."/>
            <person name="Clum A."/>
            <person name="Wang J."/>
            <person name="Palaniappan K."/>
            <person name="Ritter S."/>
            <person name="Chen I.-M."/>
            <person name="Stamatis D."/>
            <person name="Reddy T."/>
            <person name="O'Malley R."/>
            <person name="Daum C."/>
            <person name="Shapiro N."/>
            <person name="Ivanova N."/>
            <person name="Kyrpides N."/>
            <person name="Woyke T."/>
        </authorList>
    </citation>
    <scope>NUCLEOTIDE SEQUENCE [LARGE SCALE GENOMIC DNA]</scope>
    <source>
        <strain evidence="2 3">AT2.17</strain>
    </source>
</reference>
<keyword evidence="3" id="KW-1185">Reference proteome</keyword>
<proteinExistence type="predicted"/>
<protein>
    <submittedName>
        <fullName evidence="2">Uncharacterized protein</fullName>
    </submittedName>
</protein>
<dbReference type="Proteomes" id="UP000549911">
    <property type="component" value="Unassembled WGS sequence"/>
</dbReference>